<gene>
    <name evidence="1" type="ORF">ATL45_1418</name>
    <name evidence="2" type="ORF">SAMN05421805_1368</name>
</gene>
<reference evidence="1 4" key="2">
    <citation type="submission" date="2018-10" db="EMBL/GenBank/DDBJ databases">
        <title>Sequencing the genomes of 1000 actinobacteria strains.</title>
        <authorList>
            <person name="Klenk H.-P."/>
        </authorList>
    </citation>
    <scope>NUCLEOTIDE SEQUENCE [LARGE SCALE GENOMIC DNA]</scope>
    <source>
        <strain evidence="1 4">DSM 45119</strain>
    </source>
</reference>
<sequence>MSKPWSLLTLPGPRKHLESISAVLDNGMSCVWLVPDEFVKNGFADDLLDELANAHDSVHVPAPEEAQCDGGGRAHAVVPTLTARPTNDLPAWARDTFSGLAGFDVPTSSATVAVAPRTTSVAERIVQLLGLQTKAYSDEIHAIVAEPLLHGKVLVVRGWREQDRDSLASVLTRLTSLVKEEGLPPEHRPRILLATRENDLPRTALDRLDQMTTRVRWWWGAVGRLDTAVVVASARPKFSGKISHASSLREIVAIDVITEVAGPDLSLAEHLAVSWDGLISSLSNEIAAATRDLTGECHHMGVQPGHSGNRPPQELRPLWRLAMADLWEHQLRVSPAAHRPKRDGIGLNTLIWRGQNRALMPIVDEYRGQIEMSFRKRASQAVLTDVTQKEGPRKSALAQPRRTVLELGAMAWAISSRRVRLTQADNELLFSLLDVRNSLAHLQPITDEMIERLAHALPGDRH</sequence>
<dbReference type="OrthoDB" id="3678450at2"/>
<proteinExistence type="predicted"/>
<name>A0A1I5M3N8_9PSEU</name>
<dbReference type="EMBL" id="RBXX01000002">
    <property type="protein sequence ID" value="RKT83145.1"/>
    <property type="molecule type" value="Genomic_DNA"/>
</dbReference>
<evidence type="ECO:0000313" key="4">
    <source>
        <dbReference type="Proteomes" id="UP000270697"/>
    </source>
</evidence>
<dbReference type="Proteomes" id="UP000270697">
    <property type="component" value="Unassembled WGS sequence"/>
</dbReference>
<reference evidence="2 3" key="1">
    <citation type="submission" date="2016-10" db="EMBL/GenBank/DDBJ databases">
        <authorList>
            <person name="de Groot N.N."/>
        </authorList>
    </citation>
    <scope>NUCLEOTIDE SEQUENCE [LARGE SCALE GENOMIC DNA]</scope>
    <source>
        <strain evidence="2 3">CPCC 201259</strain>
    </source>
</reference>
<protein>
    <submittedName>
        <fullName evidence="2">Uncharacterized protein</fullName>
    </submittedName>
</protein>
<evidence type="ECO:0000313" key="1">
    <source>
        <dbReference type="EMBL" id="RKT83145.1"/>
    </source>
</evidence>
<dbReference type="RefSeq" id="WP_143121809.1">
    <property type="nucleotide sequence ID" value="NZ_FOUP01000036.1"/>
</dbReference>
<dbReference type="Proteomes" id="UP000199398">
    <property type="component" value="Unassembled WGS sequence"/>
</dbReference>
<evidence type="ECO:0000313" key="3">
    <source>
        <dbReference type="Proteomes" id="UP000199398"/>
    </source>
</evidence>
<accession>A0A1I5M3N8</accession>
<keyword evidence="4" id="KW-1185">Reference proteome</keyword>
<organism evidence="2 3">
    <name type="scientific">Saccharopolyspora antimicrobica</name>
    <dbReference type="NCBI Taxonomy" id="455193"/>
    <lineage>
        <taxon>Bacteria</taxon>
        <taxon>Bacillati</taxon>
        <taxon>Actinomycetota</taxon>
        <taxon>Actinomycetes</taxon>
        <taxon>Pseudonocardiales</taxon>
        <taxon>Pseudonocardiaceae</taxon>
        <taxon>Saccharopolyspora</taxon>
    </lineage>
</organism>
<dbReference type="AlphaFoldDB" id="A0A1I5M3N8"/>
<dbReference type="EMBL" id="FOUP01000036">
    <property type="protein sequence ID" value="SFP04139.1"/>
    <property type="molecule type" value="Genomic_DNA"/>
</dbReference>
<evidence type="ECO:0000313" key="2">
    <source>
        <dbReference type="EMBL" id="SFP04139.1"/>
    </source>
</evidence>